<comment type="similarity">
    <text evidence="5 17">Belongs to the PEP-utilizing enzyme family.</text>
</comment>
<evidence type="ECO:0000256" key="1">
    <source>
        <dbReference type="ARBA" id="ARBA00000683"/>
    </source>
</evidence>
<evidence type="ECO:0000259" key="21">
    <source>
        <dbReference type="Pfam" id="PF00391"/>
    </source>
</evidence>
<feature type="active site" description="Tele-phosphohistidine intermediate" evidence="18">
    <location>
        <position position="188"/>
    </location>
</feature>
<dbReference type="SUPFAM" id="SSF52009">
    <property type="entry name" value="Phosphohistidine domain"/>
    <property type="match status" value="1"/>
</dbReference>
<dbReference type="Pfam" id="PF02896">
    <property type="entry name" value="PEP-utilizers_C"/>
    <property type="match status" value="1"/>
</dbReference>
<evidence type="ECO:0000256" key="10">
    <source>
        <dbReference type="ARBA" id="ARBA00022597"/>
    </source>
</evidence>
<keyword evidence="25" id="KW-1185">Reference proteome</keyword>
<dbReference type="GO" id="GO:0005737">
    <property type="term" value="C:cytoplasm"/>
    <property type="evidence" value="ECO:0007669"/>
    <property type="project" value="UniProtKB-SubCell"/>
</dbReference>
<dbReference type="EC" id="2.7.3.9" evidence="6 17"/>
<evidence type="ECO:0000256" key="14">
    <source>
        <dbReference type="ARBA" id="ARBA00022777"/>
    </source>
</evidence>
<feature type="active site" description="Proton donor" evidence="18">
    <location>
        <position position="502"/>
    </location>
</feature>
<dbReference type="EMBL" id="VDCQ01000079">
    <property type="protein sequence ID" value="TNJ60863.1"/>
    <property type="molecule type" value="Genomic_DNA"/>
</dbReference>
<dbReference type="InterPro" id="IPR000121">
    <property type="entry name" value="PEP_util_C"/>
</dbReference>
<name>A0A5C4SXZ9_9BACL</name>
<dbReference type="InterPro" id="IPR040442">
    <property type="entry name" value="Pyrv_kinase-like_dom_sf"/>
</dbReference>
<dbReference type="Gene3D" id="1.10.274.10">
    <property type="entry name" value="PtsI, HPr-binding domain"/>
    <property type="match status" value="1"/>
</dbReference>
<feature type="domain" description="PEP-utilising enzyme mobile" evidence="21">
    <location>
        <begin position="152"/>
        <end position="224"/>
    </location>
</feature>
<evidence type="ECO:0000259" key="22">
    <source>
        <dbReference type="Pfam" id="PF02896"/>
    </source>
</evidence>
<feature type="binding site" evidence="20">
    <location>
        <position position="431"/>
    </location>
    <ligand>
        <name>Mg(2+)</name>
        <dbReference type="ChEBI" id="CHEBI:18420"/>
    </ligand>
</feature>
<dbReference type="Pfam" id="PF00391">
    <property type="entry name" value="PEP-utilizers"/>
    <property type="match status" value="1"/>
</dbReference>
<feature type="binding site" evidence="19">
    <location>
        <begin position="454"/>
        <end position="455"/>
    </location>
    <ligand>
        <name>phosphoenolpyruvate</name>
        <dbReference type="ChEBI" id="CHEBI:58702"/>
    </ligand>
</feature>
<evidence type="ECO:0000256" key="3">
    <source>
        <dbReference type="ARBA" id="ARBA00002728"/>
    </source>
</evidence>
<comment type="cofactor">
    <cofactor evidence="2 17 20">
        <name>Mg(2+)</name>
        <dbReference type="ChEBI" id="CHEBI:18420"/>
    </cofactor>
</comment>
<dbReference type="InterPro" id="IPR050499">
    <property type="entry name" value="PEP-utilizing_PTS_enzyme"/>
</dbReference>
<dbReference type="InterPro" id="IPR023151">
    <property type="entry name" value="PEP_util_CS"/>
</dbReference>
<dbReference type="InterPro" id="IPR036618">
    <property type="entry name" value="PtsI_HPr-bd_sf"/>
</dbReference>
<evidence type="ECO:0000256" key="16">
    <source>
        <dbReference type="ARBA" id="ARBA00033235"/>
    </source>
</evidence>
<evidence type="ECO:0000256" key="4">
    <source>
        <dbReference type="ARBA" id="ARBA00004496"/>
    </source>
</evidence>
<dbReference type="NCBIfam" id="TIGR01417">
    <property type="entry name" value="PTS_I_fam"/>
    <property type="match status" value="1"/>
</dbReference>
<evidence type="ECO:0000256" key="20">
    <source>
        <dbReference type="PIRSR" id="PIRSR000732-3"/>
    </source>
</evidence>
<feature type="binding site" evidence="19">
    <location>
        <position position="331"/>
    </location>
    <ligand>
        <name>phosphoenolpyruvate</name>
        <dbReference type="ChEBI" id="CHEBI:58702"/>
    </ligand>
</feature>
<dbReference type="GO" id="GO:0016301">
    <property type="term" value="F:kinase activity"/>
    <property type="evidence" value="ECO:0007669"/>
    <property type="project" value="UniProtKB-KW"/>
</dbReference>
<dbReference type="OrthoDB" id="9765468at2"/>
<dbReference type="PANTHER" id="PTHR46244:SF3">
    <property type="entry name" value="PHOSPHOENOLPYRUVATE-PROTEIN PHOSPHOTRANSFERASE"/>
    <property type="match status" value="1"/>
</dbReference>
<reference evidence="24 25" key="1">
    <citation type="submission" date="2019-05" db="EMBL/GenBank/DDBJ databases">
        <title>We sequenced the genome of Paenibacillus hemerocallicola KCTC 33185 for further insight into its adaptation and study the phylogeny of Paenibacillus.</title>
        <authorList>
            <person name="Narsing Rao M.P."/>
        </authorList>
    </citation>
    <scope>NUCLEOTIDE SEQUENCE [LARGE SCALE GENOMIC DNA]</scope>
    <source>
        <strain evidence="24 25">KCTC 33185</strain>
    </source>
</reference>
<dbReference type="AlphaFoldDB" id="A0A5C4SXZ9"/>
<protein>
    <recommendedName>
        <fullName evidence="7 17">Phosphoenolpyruvate-protein phosphotransferase</fullName>
        <ecNumber evidence="6 17">2.7.3.9</ecNumber>
    </recommendedName>
    <alternativeName>
        <fullName evidence="16 17">Phosphotransferase system, enzyme I</fullName>
    </alternativeName>
</protein>
<evidence type="ECO:0000256" key="6">
    <source>
        <dbReference type="ARBA" id="ARBA00012232"/>
    </source>
</evidence>
<dbReference type="PRINTS" id="PR01736">
    <property type="entry name" value="PHPHTRNFRASE"/>
</dbReference>
<keyword evidence="14 17" id="KW-0418">Kinase</keyword>
<evidence type="ECO:0000256" key="5">
    <source>
        <dbReference type="ARBA" id="ARBA00007837"/>
    </source>
</evidence>
<dbReference type="GO" id="GO:0009401">
    <property type="term" value="P:phosphoenolpyruvate-dependent sugar phosphotransferase system"/>
    <property type="evidence" value="ECO:0007669"/>
    <property type="project" value="UniProtKB-KW"/>
</dbReference>
<dbReference type="InterPro" id="IPR008731">
    <property type="entry name" value="PTS_EIN"/>
</dbReference>
<dbReference type="InterPro" id="IPR018274">
    <property type="entry name" value="PEP_util_AS"/>
</dbReference>
<keyword evidence="10 17" id="KW-0762">Sugar transport</keyword>
<sequence>MIQGIPGASGIAIGRALLLSRNAAVVKRETVPQGEIGRELIRIDEALGRTKERLQRLRCETERKLGEREADIFAAHLAILSDPELEEEIRRSVSEEARSAEAAVTAAVRLLADEFEAMDDAYMRERAADFRDLGQALLEQLGGAGLSPFAGIEEECILIAYELTPSDTAQLPPLVRGFVTEAGGATSHAAIMARSLGLPAVVGARAVMQSISDGDTIVIDGASGAVWVNPSPQRLGVYERKRAEWQAGVAADREQAGAEAVTLDGRTIALGANIGSAAEAGNALANGAEEIGLFRTEFMYMNRDRAPDEEEQVRQYGAVFAAMGARPVVLRTLDIGGDKELPYLNLPAEPNPFLGWRAIRLCLDRRDLFDAQLRAMLRAAGADGQLRILFPMISTVSELRRAKAAVEEAVAGLRREGSAVPERWETGIMIEIPSAALLADVLAEEADFFSIGTNDLTQYTLAVDRMNEHISALYDSYHPAVLRLIRHVVESAHARGKRVGVCGEMAGDPSAVPLLVGLGVDELSMNAPSLPAVRRIVRGIRQAEACGLALAALGLEDGHQVRELLERGL</sequence>
<evidence type="ECO:0000256" key="9">
    <source>
        <dbReference type="ARBA" id="ARBA00022490"/>
    </source>
</evidence>
<dbReference type="Gene3D" id="3.50.30.10">
    <property type="entry name" value="Phosphohistidine domain"/>
    <property type="match status" value="1"/>
</dbReference>
<dbReference type="PIRSF" id="PIRSF000732">
    <property type="entry name" value="PTS_enzyme_I"/>
    <property type="match status" value="1"/>
</dbReference>
<keyword evidence="12 17" id="KW-0598">Phosphotransferase system</keyword>
<evidence type="ECO:0000256" key="11">
    <source>
        <dbReference type="ARBA" id="ARBA00022679"/>
    </source>
</evidence>
<keyword evidence="13 17" id="KW-0479">Metal-binding</keyword>
<feature type="binding site" evidence="19">
    <location>
        <position position="295"/>
    </location>
    <ligand>
        <name>phosphoenolpyruvate</name>
        <dbReference type="ChEBI" id="CHEBI:58702"/>
    </ligand>
</feature>
<dbReference type="Gene3D" id="3.20.20.60">
    <property type="entry name" value="Phosphoenolpyruvate-binding domains"/>
    <property type="match status" value="1"/>
</dbReference>
<dbReference type="PROSITE" id="PS00370">
    <property type="entry name" value="PEP_ENZYMES_PHOS_SITE"/>
    <property type="match status" value="1"/>
</dbReference>
<keyword evidence="8 17" id="KW-0813">Transport</keyword>
<evidence type="ECO:0000256" key="19">
    <source>
        <dbReference type="PIRSR" id="PIRSR000732-2"/>
    </source>
</evidence>
<evidence type="ECO:0000256" key="12">
    <source>
        <dbReference type="ARBA" id="ARBA00022683"/>
    </source>
</evidence>
<dbReference type="Pfam" id="PF05524">
    <property type="entry name" value="PEP-utilisers_N"/>
    <property type="match status" value="1"/>
</dbReference>
<organism evidence="24 25">
    <name type="scientific">Paenibacillus hemerocallicola</name>
    <dbReference type="NCBI Taxonomy" id="1172614"/>
    <lineage>
        <taxon>Bacteria</taxon>
        <taxon>Bacillati</taxon>
        <taxon>Bacillota</taxon>
        <taxon>Bacilli</taxon>
        <taxon>Bacillales</taxon>
        <taxon>Paenibacillaceae</taxon>
        <taxon>Paenibacillus</taxon>
    </lineage>
</organism>
<dbReference type="InterPro" id="IPR006318">
    <property type="entry name" value="PTS_EI-like"/>
</dbReference>
<evidence type="ECO:0000256" key="15">
    <source>
        <dbReference type="ARBA" id="ARBA00022842"/>
    </source>
</evidence>
<dbReference type="SUPFAM" id="SSF47831">
    <property type="entry name" value="Enzyme I of the PEP:sugar phosphotransferase system HPr-binding (sub)domain"/>
    <property type="match status" value="1"/>
</dbReference>
<dbReference type="GO" id="GO:0008965">
    <property type="term" value="F:phosphoenolpyruvate-protein phosphotransferase activity"/>
    <property type="evidence" value="ECO:0007669"/>
    <property type="project" value="UniProtKB-EC"/>
</dbReference>
<feature type="domain" description="PEP-utilising enzyme C-terminal" evidence="22">
    <location>
        <begin position="255"/>
        <end position="540"/>
    </location>
</feature>
<dbReference type="PROSITE" id="PS00742">
    <property type="entry name" value="PEP_ENZYMES_2"/>
    <property type="match status" value="1"/>
</dbReference>
<keyword evidence="24" id="KW-0670">Pyruvate</keyword>
<comment type="catalytic activity">
    <reaction evidence="1 17">
        <text>L-histidyl-[protein] + phosphoenolpyruvate = N(pros)-phospho-L-histidyl-[protein] + pyruvate</text>
        <dbReference type="Rhea" id="RHEA:23880"/>
        <dbReference type="Rhea" id="RHEA-COMP:9745"/>
        <dbReference type="Rhea" id="RHEA-COMP:9746"/>
        <dbReference type="ChEBI" id="CHEBI:15361"/>
        <dbReference type="ChEBI" id="CHEBI:29979"/>
        <dbReference type="ChEBI" id="CHEBI:58702"/>
        <dbReference type="ChEBI" id="CHEBI:64837"/>
        <dbReference type="EC" id="2.7.3.9"/>
    </reaction>
</comment>
<comment type="function">
    <text evidence="3 17">General (non sugar-specific) component of the phosphoenolpyruvate-dependent sugar phosphotransferase system (sugar PTS). This major carbohydrate active-transport system catalyzes the phosphorylation of incoming sugar substrates concomitantly with their translocation across the cell membrane. Enzyme I transfers the phosphoryl group from phosphoenolpyruvate (PEP) to the phosphoryl carrier protein (HPr).</text>
</comment>
<proteinExistence type="inferred from homology"/>
<dbReference type="GO" id="GO:0046872">
    <property type="term" value="F:metal ion binding"/>
    <property type="evidence" value="ECO:0007669"/>
    <property type="project" value="UniProtKB-KW"/>
</dbReference>
<evidence type="ECO:0000259" key="23">
    <source>
        <dbReference type="Pfam" id="PF05524"/>
    </source>
</evidence>
<evidence type="ECO:0000256" key="8">
    <source>
        <dbReference type="ARBA" id="ARBA00022448"/>
    </source>
</evidence>
<dbReference type="InterPro" id="IPR024692">
    <property type="entry name" value="PTS_EI"/>
</dbReference>
<comment type="subcellular location">
    <subcellularLocation>
        <location evidence="4 17">Cytoplasm</location>
    </subcellularLocation>
</comment>
<evidence type="ECO:0000256" key="7">
    <source>
        <dbReference type="ARBA" id="ARBA00016544"/>
    </source>
</evidence>
<dbReference type="RefSeq" id="WP_139606933.1">
    <property type="nucleotide sequence ID" value="NZ_VDCQ01000079.1"/>
</dbReference>
<feature type="binding site" evidence="19">
    <location>
        <position position="465"/>
    </location>
    <ligand>
        <name>phosphoenolpyruvate</name>
        <dbReference type="ChEBI" id="CHEBI:58702"/>
    </ligand>
</feature>
<dbReference type="SUPFAM" id="SSF51621">
    <property type="entry name" value="Phosphoenolpyruvate/pyruvate domain"/>
    <property type="match status" value="1"/>
</dbReference>
<feature type="binding site" evidence="20">
    <location>
        <position position="455"/>
    </location>
    <ligand>
        <name>Mg(2+)</name>
        <dbReference type="ChEBI" id="CHEBI:18420"/>
    </ligand>
</feature>
<dbReference type="PANTHER" id="PTHR46244">
    <property type="entry name" value="PHOSPHOENOLPYRUVATE-PROTEIN PHOSPHOTRANSFERASE"/>
    <property type="match status" value="1"/>
</dbReference>
<gene>
    <name evidence="24" type="primary">ptsP</name>
    <name evidence="24" type="ORF">FE784_35255</name>
</gene>
<keyword evidence="9 17" id="KW-0963">Cytoplasm</keyword>
<dbReference type="InterPro" id="IPR008279">
    <property type="entry name" value="PEP-util_enz_mobile_dom"/>
</dbReference>
<evidence type="ECO:0000313" key="24">
    <source>
        <dbReference type="EMBL" id="TNJ60863.1"/>
    </source>
</evidence>
<dbReference type="InterPro" id="IPR036637">
    <property type="entry name" value="Phosphohistidine_dom_sf"/>
</dbReference>
<evidence type="ECO:0000256" key="18">
    <source>
        <dbReference type="PIRSR" id="PIRSR000732-1"/>
    </source>
</evidence>
<dbReference type="InterPro" id="IPR015813">
    <property type="entry name" value="Pyrv/PenolPyrv_kinase-like_dom"/>
</dbReference>
<keyword evidence="11 17" id="KW-0808">Transferase</keyword>
<accession>A0A5C4SXZ9</accession>
<feature type="domain" description="Phosphotransferase system enzyme I N-terminal" evidence="23">
    <location>
        <begin position="3"/>
        <end position="126"/>
    </location>
</feature>
<evidence type="ECO:0000256" key="2">
    <source>
        <dbReference type="ARBA" id="ARBA00001946"/>
    </source>
</evidence>
<comment type="caution">
    <text evidence="24">The sequence shown here is derived from an EMBL/GenBank/DDBJ whole genome shotgun (WGS) entry which is preliminary data.</text>
</comment>
<evidence type="ECO:0000256" key="17">
    <source>
        <dbReference type="PIRNR" id="PIRNR000732"/>
    </source>
</evidence>
<evidence type="ECO:0000313" key="25">
    <source>
        <dbReference type="Proteomes" id="UP000307943"/>
    </source>
</evidence>
<dbReference type="Proteomes" id="UP000307943">
    <property type="component" value="Unassembled WGS sequence"/>
</dbReference>
<keyword evidence="15 17" id="KW-0460">Magnesium</keyword>
<evidence type="ECO:0000256" key="13">
    <source>
        <dbReference type="ARBA" id="ARBA00022723"/>
    </source>
</evidence>